<dbReference type="EMBL" id="BPLR01013906">
    <property type="protein sequence ID" value="GIY64661.1"/>
    <property type="molecule type" value="Genomic_DNA"/>
</dbReference>
<dbReference type="Proteomes" id="UP001054945">
    <property type="component" value="Unassembled WGS sequence"/>
</dbReference>
<keyword evidence="2" id="KW-1185">Reference proteome</keyword>
<accession>A0AAV4V3G2</accession>
<sequence>MGINAFWPWNTFSSSNADNSSLPVPCIIHVVSIVTHLQAHHMSQLVLITILNNNWFLLPRMLFTNLINSALQHCLNFS</sequence>
<proteinExistence type="predicted"/>
<reference evidence="1 2" key="1">
    <citation type="submission" date="2021-06" db="EMBL/GenBank/DDBJ databases">
        <title>Caerostris extrusa draft genome.</title>
        <authorList>
            <person name="Kono N."/>
            <person name="Arakawa K."/>
        </authorList>
    </citation>
    <scope>NUCLEOTIDE SEQUENCE [LARGE SCALE GENOMIC DNA]</scope>
</reference>
<protein>
    <submittedName>
        <fullName evidence="1">Uncharacterized protein</fullName>
    </submittedName>
</protein>
<name>A0AAV4V3G2_CAEEX</name>
<evidence type="ECO:0000313" key="2">
    <source>
        <dbReference type="Proteomes" id="UP001054945"/>
    </source>
</evidence>
<dbReference type="AlphaFoldDB" id="A0AAV4V3G2"/>
<gene>
    <name evidence="1" type="ORF">CEXT_120941</name>
</gene>
<evidence type="ECO:0000313" key="1">
    <source>
        <dbReference type="EMBL" id="GIY64661.1"/>
    </source>
</evidence>
<organism evidence="1 2">
    <name type="scientific">Caerostris extrusa</name>
    <name type="common">Bark spider</name>
    <name type="synonym">Caerostris bankana</name>
    <dbReference type="NCBI Taxonomy" id="172846"/>
    <lineage>
        <taxon>Eukaryota</taxon>
        <taxon>Metazoa</taxon>
        <taxon>Ecdysozoa</taxon>
        <taxon>Arthropoda</taxon>
        <taxon>Chelicerata</taxon>
        <taxon>Arachnida</taxon>
        <taxon>Araneae</taxon>
        <taxon>Araneomorphae</taxon>
        <taxon>Entelegynae</taxon>
        <taxon>Araneoidea</taxon>
        <taxon>Araneidae</taxon>
        <taxon>Caerostris</taxon>
    </lineage>
</organism>
<comment type="caution">
    <text evidence="1">The sequence shown here is derived from an EMBL/GenBank/DDBJ whole genome shotgun (WGS) entry which is preliminary data.</text>
</comment>